<comment type="similarity">
    <text evidence="1 2">Belongs to the cytochrome P450 family.</text>
</comment>
<dbReference type="PRINTS" id="PR00359">
    <property type="entry name" value="BP450"/>
</dbReference>
<dbReference type="SUPFAM" id="SSF48264">
    <property type="entry name" value="Cytochrome P450"/>
    <property type="match status" value="1"/>
</dbReference>
<accession>A0ABT0UYZ8</accession>
<evidence type="ECO:0000256" key="1">
    <source>
        <dbReference type="ARBA" id="ARBA00010617"/>
    </source>
</evidence>
<gene>
    <name evidence="3" type="ORF">NBG84_29480</name>
</gene>
<comment type="caution">
    <text evidence="3">The sequence shown here is derived from an EMBL/GenBank/DDBJ whole genome shotgun (WGS) entry which is preliminary data.</text>
</comment>
<keyword evidence="2" id="KW-0503">Monooxygenase</keyword>
<keyword evidence="2" id="KW-0408">Iron</keyword>
<name>A0ABT0UYZ8_9ACTN</name>
<keyword evidence="2" id="KW-0560">Oxidoreductase</keyword>
<protein>
    <submittedName>
        <fullName evidence="3">Cytochrome P450</fullName>
    </submittedName>
</protein>
<reference evidence="3" key="1">
    <citation type="submission" date="2022-06" db="EMBL/GenBank/DDBJ databases">
        <title>Genome public.</title>
        <authorList>
            <person name="Sun Q."/>
        </authorList>
    </citation>
    <scope>NUCLEOTIDE SEQUENCE</scope>
    <source>
        <strain evidence="3">CWNU-1</strain>
    </source>
</reference>
<dbReference type="InterPro" id="IPR002397">
    <property type="entry name" value="Cyt_P450_B"/>
</dbReference>
<evidence type="ECO:0000313" key="4">
    <source>
        <dbReference type="Proteomes" id="UP001431429"/>
    </source>
</evidence>
<dbReference type="InterPro" id="IPR017972">
    <property type="entry name" value="Cyt_P450_CS"/>
</dbReference>
<dbReference type="PANTHER" id="PTHR46696">
    <property type="entry name" value="P450, PUTATIVE (EUROFUNG)-RELATED"/>
    <property type="match status" value="1"/>
</dbReference>
<dbReference type="Proteomes" id="UP001431429">
    <property type="component" value="Unassembled WGS sequence"/>
</dbReference>
<proteinExistence type="inferred from homology"/>
<organism evidence="3 4">
    <name type="scientific">Streptomyces albipurpureus</name>
    <dbReference type="NCBI Taxonomy" id="2897419"/>
    <lineage>
        <taxon>Bacteria</taxon>
        <taxon>Bacillati</taxon>
        <taxon>Actinomycetota</taxon>
        <taxon>Actinomycetes</taxon>
        <taxon>Kitasatosporales</taxon>
        <taxon>Streptomycetaceae</taxon>
        <taxon>Streptomyces</taxon>
    </lineage>
</organism>
<evidence type="ECO:0000313" key="3">
    <source>
        <dbReference type="EMBL" id="MCM2392366.1"/>
    </source>
</evidence>
<dbReference type="RefSeq" id="WP_250922693.1">
    <property type="nucleotide sequence ID" value="NZ_JAMQAW010000038.1"/>
</dbReference>
<dbReference type="Gene3D" id="1.10.630.10">
    <property type="entry name" value="Cytochrome P450"/>
    <property type="match status" value="1"/>
</dbReference>
<dbReference type="PANTHER" id="PTHR46696:SF1">
    <property type="entry name" value="CYTOCHROME P450 YJIB-RELATED"/>
    <property type="match status" value="1"/>
</dbReference>
<dbReference type="Pfam" id="PF00067">
    <property type="entry name" value="p450"/>
    <property type="match status" value="1"/>
</dbReference>
<evidence type="ECO:0000256" key="2">
    <source>
        <dbReference type="RuleBase" id="RU000461"/>
    </source>
</evidence>
<keyword evidence="2" id="KW-0349">Heme</keyword>
<sequence>MSTRPIVDLLQLSPDFVRDPYPVYARLRAEGPVHRVRDADGEEKWLIVGHEACRTAFTDPRLSRDWLRSGDVGEIVHTDGDHSALSHMLMSDPPDHTRLRRLVAREFTPRRIASLAPRVKQLTDELLDAMLADGARRADLIASFAFPLPMTVICELLGVPELDRDAFRRWSNEMVAPSNEQNEVRAYTEATAYLSELIAARRENSGDDLLSALIHTVDEGGDRLSPSELIGMCVLLLIAGHETTVNLIGNGLRALFNHPDQLADLRADFDLRLDGAIEEMLRYDGPVETCTPRLALADVEMGGVTIPAGSPVLIAMADADRDPARFKEPDRFDIRRDAHGHIAFGHGLHYCLGAPLARMEGRIALRTLLERCPDLALDAEESSLPWMTGMLIRGVRRLPVRW</sequence>
<dbReference type="CDD" id="cd11029">
    <property type="entry name" value="CYP107-like"/>
    <property type="match status" value="1"/>
</dbReference>
<dbReference type="InterPro" id="IPR036396">
    <property type="entry name" value="Cyt_P450_sf"/>
</dbReference>
<dbReference type="EMBL" id="JAMQAW010000038">
    <property type="protein sequence ID" value="MCM2392366.1"/>
    <property type="molecule type" value="Genomic_DNA"/>
</dbReference>
<dbReference type="InterPro" id="IPR001128">
    <property type="entry name" value="Cyt_P450"/>
</dbReference>
<keyword evidence="4" id="KW-1185">Reference proteome</keyword>
<keyword evidence="2" id="KW-0479">Metal-binding</keyword>
<dbReference type="PROSITE" id="PS00086">
    <property type="entry name" value="CYTOCHROME_P450"/>
    <property type="match status" value="1"/>
</dbReference>